<dbReference type="EMBL" id="CADEAL010004369">
    <property type="protein sequence ID" value="CAB1458042.1"/>
    <property type="molecule type" value="Genomic_DNA"/>
</dbReference>
<reference evidence="2" key="1">
    <citation type="submission" date="2020-03" db="EMBL/GenBank/DDBJ databases">
        <authorList>
            <person name="Weist P."/>
        </authorList>
    </citation>
    <scope>NUCLEOTIDE SEQUENCE</scope>
</reference>
<evidence type="ECO:0000313" key="3">
    <source>
        <dbReference type="Proteomes" id="UP001153269"/>
    </source>
</evidence>
<comment type="caution">
    <text evidence="2">The sequence shown here is derived from an EMBL/GenBank/DDBJ whole genome shotgun (WGS) entry which is preliminary data.</text>
</comment>
<organism evidence="2 3">
    <name type="scientific">Pleuronectes platessa</name>
    <name type="common">European plaice</name>
    <dbReference type="NCBI Taxonomy" id="8262"/>
    <lineage>
        <taxon>Eukaryota</taxon>
        <taxon>Metazoa</taxon>
        <taxon>Chordata</taxon>
        <taxon>Craniata</taxon>
        <taxon>Vertebrata</taxon>
        <taxon>Euteleostomi</taxon>
        <taxon>Actinopterygii</taxon>
        <taxon>Neopterygii</taxon>
        <taxon>Teleostei</taxon>
        <taxon>Neoteleostei</taxon>
        <taxon>Acanthomorphata</taxon>
        <taxon>Carangaria</taxon>
        <taxon>Pleuronectiformes</taxon>
        <taxon>Pleuronectoidei</taxon>
        <taxon>Pleuronectidae</taxon>
        <taxon>Pleuronectes</taxon>
    </lineage>
</organism>
<feature type="region of interest" description="Disordered" evidence="1">
    <location>
        <begin position="133"/>
        <end position="152"/>
    </location>
</feature>
<proteinExistence type="predicted"/>
<dbReference type="Proteomes" id="UP001153269">
    <property type="component" value="Unassembled WGS sequence"/>
</dbReference>
<dbReference type="AlphaFoldDB" id="A0A9N7ZCI5"/>
<sequence>MGEEWSCVEGRTEEEDEEEVMEEEDAVCSGKGKHGTSQVKVVLSGESAERGCDLIPSCRTGKVDQIAGPTPAWTQGQTVCIWPRERNRDFSDKKIQERQRDIFFRPGGQGGWQDGGRVRHKRATRINYHVCGREEEEEAEEEEKKRRVWSRAGGLGLVPEESAFSR</sequence>
<protein>
    <submittedName>
        <fullName evidence="2">Uncharacterized protein</fullName>
    </submittedName>
</protein>
<gene>
    <name evidence="2" type="ORF">PLEPLA_LOCUS45870</name>
</gene>
<feature type="compositionally biased region" description="Acidic residues" evidence="1">
    <location>
        <begin position="12"/>
        <end position="26"/>
    </location>
</feature>
<feature type="region of interest" description="Disordered" evidence="1">
    <location>
        <begin position="1"/>
        <end position="33"/>
    </location>
</feature>
<evidence type="ECO:0000256" key="1">
    <source>
        <dbReference type="SAM" id="MobiDB-lite"/>
    </source>
</evidence>
<evidence type="ECO:0000313" key="2">
    <source>
        <dbReference type="EMBL" id="CAB1458042.1"/>
    </source>
</evidence>
<name>A0A9N7ZCI5_PLEPL</name>
<accession>A0A9N7ZCI5</accession>
<keyword evidence="3" id="KW-1185">Reference proteome</keyword>